<gene>
    <name evidence="17" type="primary">Mypn</name>
    <name evidence="17" type="ORF">COCCOC_R04752</name>
</gene>
<evidence type="ECO:0000256" key="12">
    <source>
        <dbReference type="ARBA" id="ARBA00061540"/>
    </source>
</evidence>
<dbReference type="CDD" id="cd20972">
    <property type="entry name" value="IgI_2_Titin_Z1z2-like"/>
    <property type="match status" value="1"/>
</dbReference>
<feature type="compositionally biased region" description="Low complexity" evidence="15">
    <location>
        <begin position="726"/>
        <end position="745"/>
    </location>
</feature>
<dbReference type="PANTHER" id="PTHR47633">
    <property type="entry name" value="IMMUNOGLOBULIN"/>
    <property type="match status" value="1"/>
</dbReference>
<evidence type="ECO:0000313" key="17">
    <source>
        <dbReference type="EMBL" id="NXE76552.1"/>
    </source>
</evidence>
<name>A0A7K8PBN6_COCCO</name>
<dbReference type="InterPro" id="IPR036179">
    <property type="entry name" value="Ig-like_dom_sf"/>
</dbReference>
<feature type="compositionally biased region" description="Basic and acidic residues" evidence="15">
    <location>
        <begin position="23"/>
        <end position="37"/>
    </location>
</feature>
<feature type="non-terminal residue" evidence="17">
    <location>
        <position position="1318"/>
    </location>
</feature>
<feature type="non-terminal residue" evidence="17">
    <location>
        <position position="1"/>
    </location>
</feature>
<dbReference type="GO" id="GO:0003779">
    <property type="term" value="F:actin binding"/>
    <property type="evidence" value="ECO:0007669"/>
    <property type="project" value="UniProtKB-KW"/>
</dbReference>
<feature type="domain" description="Ig-like" evidence="16">
    <location>
        <begin position="1170"/>
        <end position="1260"/>
    </location>
</feature>
<evidence type="ECO:0000256" key="5">
    <source>
        <dbReference type="ARBA" id="ARBA00022737"/>
    </source>
</evidence>
<feature type="compositionally biased region" description="Acidic residues" evidence="15">
    <location>
        <begin position="50"/>
        <end position="61"/>
    </location>
</feature>
<keyword evidence="18" id="KW-1185">Reference proteome</keyword>
<dbReference type="FunFam" id="2.60.40.10:FF:000032">
    <property type="entry name" value="palladin isoform X1"/>
    <property type="match status" value="1"/>
</dbReference>
<feature type="compositionally biased region" description="Polar residues" evidence="15">
    <location>
        <begin position="767"/>
        <end position="783"/>
    </location>
</feature>
<evidence type="ECO:0000256" key="8">
    <source>
        <dbReference type="ARBA" id="ARBA00023203"/>
    </source>
</evidence>
<comment type="subcellular location">
    <subcellularLocation>
        <location evidence="2">Cytoplasm</location>
        <location evidence="2">Myofibril</location>
        <location evidence="2">Sarcomere</location>
        <location evidence="2">Z line</location>
    </subcellularLocation>
    <subcellularLocation>
        <location evidence="1">Nucleus</location>
    </subcellularLocation>
</comment>
<keyword evidence="10" id="KW-0393">Immunoglobulin domain</keyword>
<feature type="region of interest" description="Disordered" evidence="15">
    <location>
        <begin position="601"/>
        <end position="620"/>
    </location>
</feature>
<feature type="region of interest" description="Disordered" evidence="15">
    <location>
        <begin position="696"/>
        <end position="790"/>
    </location>
</feature>
<evidence type="ECO:0000256" key="14">
    <source>
        <dbReference type="ARBA" id="ARBA00070767"/>
    </source>
</evidence>
<feature type="compositionally biased region" description="Low complexity" evidence="15">
    <location>
        <begin position="696"/>
        <end position="719"/>
    </location>
</feature>
<dbReference type="SUPFAM" id="SSF48726">
    <property type="entry name" value="Immunoglobulin"/>
    <property type="match status" value="5"/>
</dbReference>
<dbReference type="InterPro" id="IPR013783">
    <property type="entry name" value="Ig-like_fold"/>
</dbReference>
<evidence type="ECO:0000256" key="2">
    <source>
        <dbReference type="ARBA" id="ARBA00004216"/>
    </source>
</evidence>
<dbReference type="Proteomes" id="UP000525205">
    <property type="component" value="Unassembled WGS sequence"/>
</dbReference>
<dbReference type="InterPro" id="IPR007110">
    <property type="entry name" value="Ig-like_dom"/>
</dbReference>
<reference evidence="17 18" key="1">
    <citation type="submission" date="2019-09" db="EMBL/GenBank/DDBJ databases">
        <title>Bird 10,000 Genomes (B10K) Project - Family phase.</title>
        <authorList>
            <person name="Zhang G."/>
        </authorList>
    </citation>
    <scope>NUCLEOTIDE SEQUENCE [LARGE SCALE GENOMIC DNA]</scope>
    <source>
        <strain evidence="17">B10K-CU-031-03</strain>
        <tissue evidence="17">Muscle</tissue>
    </source>
</reference>
<dbReference type="InterPro" id="IPR003598">
    <property type="entry name" value="Ig_sub2"/>
</dbReference>
<accession>A0A7K8PBN6</accession>
<dbReference type="FunFam" id="2.60.40.10:FF:000761">
    <property type="entry name" value="palladin isoform X2"/>
    <property type="match status" value="1"/>
</dbReference>
<organism evidence="17 18">
    <name type="scientific">Cochlearius cochlearius</name>
    <name type="common">Boat-billed heron</name>
    <dbReference type="NCBI Taxonomy" id="110676"/>
    <lineage>
        <taxon>Eukaryota</taxon>
        <taxon>Metazoa</taxon>
        <taxon>Chordata</taxon>
        <taxon>Craniata</taxon>
        <taxon>Vertebrata</taxon>
        <taxon>Euteleostomi</taxon>
        <taxon>Archelosauria</taxon>
        <taxon>Archosauria</taxon>
        <taxon>Dinosauria</taxon>
        <taxon>Saurischia</taxon>
        <taxon>Theropoda</taxon>
        <taxon>Coelurosauria</taxon>
        <taxon>Aves</taxon>
        <taxon>Neognathae</taxon>
        <taxon>Neoaves</taxon>
        <taxon>Aequornithes</taxon>
        <taxon>Pelecaniformes</taxon>
        <taxon>Ardeidae</taxon>
        <taxon>Cochlearius</taxon>
    </lineage>
</organism>
<dbReference type="EMBL" id="VWPP01000119">
    <property type="protein sequence ID" value="NXE76552.1"/>
    <property type="molecule type" value="Genomic_DNA"/>
</dbReference>
<evidence type="ECO:0000256" key="9">
    <source>
        <dbReference type="ARBA" id="ARBA00023242"/>
    </source>
</evidence>
<comment type="caution">
    <text evidence="17">The sequence shown here is derived from an EMBL/GenBank/DDBJ whole genome shotgun (WGS) entry which is preliminary data.</text>
</comment>
<dbReference type="Gene3D" id="2.60.40.10">
    <property type="entry name" value="Immunoglobulins"/>
    <property type="match status" value="5"/>
</dbReference>
<feature type="domain" description="Ig-like" evidence="16">
    <location>
        <begin position="1071"/>
        <end position="1160"/>
    </location>
</feature>
<evidence type="ECO:0000256" key="7">
    <source>
        <dbReference type="ARBA" id="ARBA00023157"/>
    </source>
</evidence>
<keyword evidence="7" id="KW-1015">Disulfide bond</keyword>
<dbReference type="SMART" id="SM00409">
    <property type="entry name" value="IG"/>
    <property type="match status" value="5"/>
</dbReference>
<dbReference type="GO" id="GO:0030018">
    <property type="term" value="C:Z disc"/>
    <property type="evidence" value="ECO:0007669"/>
    <property type="project" value="UniProtKB-SubCell"/>
</dbReference>
<feature type="domain" description="Ig-like" evidence="16">
    <location>
        <begin position="281"/>
        <end position="371"/>
    </location>
</feature>
<comment type="subunit">
    <text evidence="13">Interacts with TTN/titin, NEB, NEBL, ACTN2 and CARP.</text>
</comment>
<keyword evidence="3" id="KW-0963">Cytoplasm</keyword>
<dbReference type="InterPro" id="IPR013098">
    <property type="entry name" value="Ig_I-set"/>
</dbReference>
<keyword evidence="8" id="KW-0009">Actin-binding</keyword>
<keyword evidence="6" id="KW-0175">Coiled coil</keyword>
<feature type="region of interest" description="Disordered" evidence="15">
    <location>
        <begin position="837"/>
        <end position="863"/>
    </location>
</feature>
<dbReference type="InterPro" id="IPR003599">
    <property type="entry name" value="Ig_sub"/>
</dbReference>
<feature type="compositionally biased region" description="Polar residues" evidence="15">
    <location>
        <begin position="7"/>
        <end position="16"/>
    </location>
</feature>
<evidence type="ECO:0000256" key="3">
    <source>
        <dbReference type="ARBA" id="ARBA00022490"/>
    </source>
</evidence>
<protein>
    <recommendedName>
        <fullName evidence="14">Myopalladin</fullName>
    </recommendedName>
</protein>
<comment type="function">
    <text evidence="11">Component of the sarcomere that tethers together nebulin (skeletal muscle) and nebulette (cardiac muscle) to alpha-actinin, at the Z lines.</text>
</comment>
<keyword evidence="5" id="KW-0677">Repeat</keyword>
<feature type="domain" description="Ig-like" evidence="16">
    <location>
        <begin position="434"/>
        <end position="530"/>
    </location>
</feature>
<evidence type="ECO:0000256" key="11">
    <source>
        <dbReference type="ARBA" id="ARBA00058480"/>
    </source>
</evidence>
<evidence type="ECO:0000259" key="16">
    <source>
        <dbReference type="PROSITE" id="PS50835"/>
    </source>
</evidence>
<dbReference type="GO" id="GO:0005634">
    <property type="term" value="C:nucleus"/>
    <property type="evidence" value="ECO:0007669"/>
    <property type="project" value="UniProtKB-SubCell"/>
</dbReference>
<feature type="compositionally biased region" description="Polar residues" evidence="15">
    <location>
        <begin position="205"/>
        <end position="218"/>
    </location>
</feature>
<evidence type="ECO:0000256" key="15">
    <source>
        <dbReference type="SAM" id="MobiDB-lite"/>
    </source>
</evidence>
<dbReference type="FunFam" id="2.60.40.10:FF:000256">
    <property type="entry name" value="myopalladin isoform X1"/>
    <property type="match status" value="1"/>
</dbReference>
<dbReference type="FunFam" id="2.60.40.10:FF:001108">
    <property type="entry name" value="palladin isoform X2"/>
    <property type="match status" value="1"/>
</dbReference>
<dbReference type="Pfam" id="PF07679">
    <property type="entry name" value="I-set"/>
    <property type="match status" value="5"/>
</dbReference>
<feature type="region of interest" description="Disordered" evidence="15">
    <location>
        <begin position="77"/>
        <end position="162"/>
    </location>
</feature>
<evidence type="ECO:0000256" key="6">
    <source>
        <dbReference type="ARBA" id="ARBA00023054"/>
    </source>
</evidence>
<proteinExistence type="inferred from homology"/>
<feature type="region of interest" description="Disordered" evidence="15">
    <location>
        <begin position="190"/>
        <end position="232"/>
    </location>
</feature>
<evidence type="ECO:0000313" key="18">
    <source>
        <dbReference type="Proteomes" id="UP000525205"/>
    </source>
</evidence>
<dbReference type="PANTHER" id="PTHR47633:SF13">
    <property type="entry name" value="MYOPALLADIN"/>
    <property type="match status" value="1"/>
</dbReference>
<dbReference type="PROSITE" id="PS50835">
    <property type="entry name" value="IG_LIKE"/>
    <property type="match status" value="5"/>
</dbReference>
<feature type="region of interest" description="Disordered" evidence="15">
    <location>
        <begin position="633"/>
        <end position="652"/>
    </location>
</feature>
<evidence type="ECO:0000256" key="4">
    <source>
        <dbReference type="ARBA" id="ARBA00022553"/>
    </source>
</evidence>
<dbReference type="FunFam" id="2.60.40.10:FF:000399">
    <property type="entry name" value="myopalladin isoform X1"/>
    <property type="match status" value="1"/>
</dbReference>
<feature type="compositionally biased region" description="Polar residues" evidence="15">
    <location>
        <begin position="115"/>
        <end position="133"/>
    </location>
</feature>
<feature type="compositionally biased region" description="Basic and acidic residues" evidence="15">
    <location>
        <begin position="149"/>
        <end position="162"/>
    </location>
</feature>
<feature type="region of interest" description="Disordered" evidence="15">
    <location>
        <begin position="1"/>
        <end position="62"/>
    </location>
</feature>
<sequence>MQDDSLESSTSISQLLRESYLAETKHQGKSERSRSEPASHNFHYGNASGDSDEVAAQDDLPDLSAFLSQEELHESVNLARQAIDQNPLETKQDELQAHSQHPPEQLKNTGKHKQMAQSTALKTSDNGLHSNFCQDHVRNSKGSKGSSQDLKKQHLPSESESKKEFLNKAADFIEELSSLFKAHNSERIRPRTCKNYRSKIDSKNKSAQKGNSSLSNTSESRERLSIPVPQDLENKAEKTFEQTDDQQTANLESINQLTSAELKTESESASVYSDEPIGQPPRFTQKLKSREVPEGTKVQLDCIVVGIPAPEVRWYCEGKELENSPDIQIIQAGDQHSLVIVEAFEEDTGRYSCFASNIYGTDSTSAEIYIEGVSSSDSEGEIIKDEMDQACFSCIWKNILCAPKYHHTMFCNLQAQSPTNYLQGLDGRPIIAAPVFTKMLQDISASEGQLVVFECRVKGAPSPKVEWYREGTLIEDSPDFRILQKSMFLVWKYYEICTLVIAEVFSEDSGSFTCTASNKYGTVSSIAHLTVKASEDSSNAATLHTMSSINLIAAEHQPPPRSPSHRVVNQMPKPKLEGVLVNHNEPRSSSKIGLRVHFKLPEDDKGSESSPEDGPGATNQNRANYFQERINGQPMKIPEPTSPSKEPPPVLAKPKLDQTQLKQLHNQVLLEQQQVHQTSSRELSFNTAFLNSTTSLHQQSTSTTYKQSKASASQSFSYTRPKQFLSSQTTLPTSSSSSSSVTTFSNVPQGTQRTNKENFIGNPPPAQSRSSGGFTNKSEQSLPSPKESVVPPLMLSTSSIKQFQPQSVTPAPMSPTGRIQNPVAFLSAVLPSLPTAPSTNAMGLPRSTPATPTPGLTKKNLKPLPLATDDSIRENKAALVKDLERKLHFREAVNQQSSQQEYRISSFEQRLMNEIEFRLERTPVDESDDEVQHEEIPTGKYIAPIFDKRLKHFRVMEGSPITFTCKIVGIPVPKVYWFKDGKQISKKNPHFKMNREEDGTCSLHIEASTNDDDGNYTIMAANPQGRISCSGHLMVQSIPVRGRISTIQPHRTRPRVPEGDKEAVQERFFRPYFLQAPGDMVAHEGRLCRLDCKVSGLPTPDLTWLLNGKPVLPDGTHKMLVRETGVHSLLIDPLSQNDAGTYTCLATNKTGQNSFSLELTVVAKEVKKAPMFLEKLQNCGVPEGYPVRLECRVVGMPPPIFYWKKDNETIPSNRERMSMHQDTTGYACLLIQPARKADAGWYTLSAKNEAGIVSCTARLDIYAQWHRQIPQPIKLRPGGSRYANLTGQGLDIFSTFPTTESPILFSAPTQKVVESEEL</sequence>
<evidence type="ECO:0000256" key="1">
    <source>
        <dbReference type="ARBA" id="ARBA00004123"/>
    </source>
</evidence>
<evidence type="ECO:0000256" key="10">
    <source>
        <dbReference type="ARBA" id="ARBA00023319"/>
    </source>
</evidence>
<keyword evidence="4" id="KW-0597">Phosphoprotein</keyword>
<comment type="similarity">
    <text evidence="12">Belongs to the myotilin/palladin family.</text>
</comment>
<keyword evidence="9" id="KW-0539">Nucleus</keyword>
<evidence type="ECO:0000256" key="13">
    <source>
        <dbReference type="ARBA" id="ARBA00065479"/>
    </source>
</evidence>
<feature type="domain" description="Ig-like" evidence="16">
    <location>
        <begin position="944"/>
        <end position="1028"/>
    </location>
</feature>
<dbReference type="SMART" id="SM00408">
    <property type="entry name" value="IGc2"/>
    <property type="match status" value="5"/>
</dbReference>